<dbReference type="InterPro" id="IPR031605">
    <property type="entry name" value="Porin_OmpG_1_2"/>
</dbReference>
<dbReference type="RefSeq" id="WP_048638741.1">
    <property type="nucleotide sequence ID" value="NZ_CGIG01000001.1"/>
</dbReference>
<reference evidence="3" key="1">
    <citation type="submission" date="2015-01" db="EMBL/GenBank/DDBJ databases">
        <authorList>
            <person name="Paterson Steve"/>
        </authorList>
    </citation>
    <scope>NUCLEOTIDE SEQUENCE [LARGE SCALE GENOMIC DNA]</scope>
    <source>
        <strain evidence="3">OBR1</strain>
    </source>
</reference>
<dbReference type="STRING" id="1109412.BN1221_03985c"/>
<organism evidence="2 3">
    <name type="scientific">Brenneria goodwinii</name>
    <dbReference type="NCBI Taxonomy" id="1109412"/>
    <lineage>
        <taxon>Bacteria</taxon>
        <taxon>Pseudomonadati</taxon>
        <taxon>Pseudomonadota</taxon>
        <taxon>Gammaproteobacteria</taxon>
        <taxon>Enterobacterales</taxon>
        <taxon>Pectobacteriaceae</taxon>
        <taxon>Brenneria</taxon>
    </lineage>
</organism>
<dbReference type="SUPFAM" id="SSF56935">
    <property type="entry name" value="Porins"/>
    <property type="match status" value="1"/>
</dbReference>
<name>A0A0G4JZU4_9GAMM</name>
<evidence type="ECO:0000313" key="3">
    <source>
        <dbReference type="Proteomes" id="UP000044377"/>
    </source>
</evidence>
<sequence length="342" mass="39289">MKTNISKKWALLAITVLPMTGQAAMDIMRNDEGTVIGVNPWSYLDEEIMWTTTQSSYAHGGKVHGNIKSKFEVTDTNWKNNTTHDGSDNFVLSQAVLRHDSLPSWYLAFYNGRETEYQGSFTSQKYEQQTQRTQLIFGYNHQIGRGDVGAELLVGSESLNERWQVRYKLYGTYRLTDRLSMFSYFYQDLQHKRSAGADWVNDTDVTTSEIEPGLQYIITDSTGVWLRSRYSEGKLERKQWGNINDRDWTTSVGVWHNWDNSLTTTLRSGIGHYRKYNARPEDGEVFQNTRYKYVALGANYPISKRFNISGEVKASDDKQSGSWVTSGKAINMSYMLSADFNF</sequence>
<dbReference type="AlphaFoldDB" id="A0A0G4JZU4"/>
<evidence type="ECO:0000256" key="1">
    <source>
        <dbReference type="SAM" id="SignalP"/>
    </source>
</evidence>
<keyword evidence="3" id="KW-1185">Reference proteome</keyword>
<dbReference type="Pfam" id="PF16946">
    <property type="entry name" value="Porin_OmpG_1_2"/>
    <property type="match status" value="1"/>
</dbReference>
<proteinExistence type="predicted"/>
<feature type="chain" id="PRO_5005194584" evidence="1">
    <location>
        <begin position="24"/>
        <end position="342"/>
    </location>
</feature>
<feature type="signal peptide" evidence="1">
    <location>
        <begin position="1"/>
        <end position="23"/>
    </location>
</feature>
<accession>A0A0G4JZU4</accession>
<gene>
    <name evidence="2" type="ORF">BN1221_03985c</name>
</gene>
<dbReference type="EMBL" id="CGIG01000001">
    <property type="protein sequence ID" value="CPR19837.1"/>
    <property type="molecule type" value="Genomic_DNA"/>
</dbReference>
<keyword evidence="1" id="KW-0732">Signal</keyword>
<evidence type="ECO:0000313" key="2">
    <source>
        <dbReference type="EMBL" id="CPR19837.1"/>
    </source>
</evidence>
<protein>
    <submittedName>
        <fullName evidence="2">Uncharacterized protein</fullName>
    </submittedName>
</protein>
<dbReference type="Proteomes" id="UP000044377">
    <property type="component" value="Unassembled WGS sequence"/>
</dbReference>